<evidence type="ECO:0000313" key="3">
    <source>
        <dbReference type="Proteomes" id="UP000694460"/>
    </source>
</evidence>
<dbReference type="Pfam" id="PF03235">
    <property type="entry name" value="GmrSD_N"/>
    <property type="match status" value="1"/>
</dbReference>
<dbReference type="PANTHER" id="PTHR39639:SF1">
    <property type="entry name" value="DUF262 DOMAIN-CONTAINING PROTEIN"/>
    <property type="match status" value="1"/>
</dbReference>
<keyword evidence="3" id="KW-1185">Reference proteome</keyword>
<gene>
    <name evidence="2" type="ORF">JOF57_004533</name>
</gene>
<comment type="caution">
    <text evidence="2">The sequence shown here is derived from an EMBL/GenBank/DDBJ whole genome shotgun (WGS) entry which is preliminary data.</text>
</comment>
<dbReference type="PANTHER" id="PTHR39639">
    <property type="entry name" value="CHROMOSOME 16, WHOLE GENOME SHOTGUN SEQUENCE"/>
    <property type="match status" value="1"/>
</dbReference>
<dbReference type="InterPro" id="IPR004919">
    <property type="entry name" value="GmrSD_N"/>
</dbReference>
<protein>
    <submittedName>
        <fullName evidence="2">Uncharacterized protein with ParB-like and HNH nuclease domain</fullName>
    </submittedName>
</protein>
<evidence type="ECO:0000259" key="1">
    <source>
        <dbReference type="Pfam" id="PF03235"/>
    </source>
</evidence>
<reference evidence="2 3" key="1">
    <citation type="submission" date="2021-03" db="EMBL/GenBank/DDBJ databases">
        <title>Sequencing the genomes of 1000 actinobacteria strains.</title>
        <authorList>
            <person name="Klenk H.-P."/>
        </authorList>
    </citation>
    <scope>NUCLEOTIDE SEQUENCE [LARGE SCALE GENOMIC DNA]</scope>
    <source>
        <strain evidence="2 3">DSM 46713</strain>
    </source>
</reference>
<evidence type="ECO:0000313" key="2">
    <source>
        <dbReference type="EMBL" id="MBP2454620.1"/>
    </source>
</evidence>
<dbReference type="Proteomes" id="UP000694460">
    <property type="component" value="Unassembled WGS sequence"/>
</dbReference>
<feature type="domain" description="GmrSD restriction endonucleases N-terminal" evidence="1">
    <location>
        <begin position="26"/>
        <end position="164"/>
    </location>
</feature>
<sequence>MSEARAFNRNPSPQMASWFLDLNSAKRLDLDPPYQRRSVWNLEFRRFFIDSIIRNYPTQAIFIDTTLDPDHPTIYKILDGKQRLTSLIMFTENEFTTPESLSDLDLDDTYYSDLPREVKTQILRYLFTVETVTNASAAELNQAFDRLNRNVIRLNKQELRHAQYAGAFISKMERLSDEPFWEDIGLVTPARRRRMLDVEYISELYVVAAQGIQDGKDYLDLIYSDWDEEIANERRADARFRALPT</sequence>
<proteinExistence type="predicted"/>
<accession>A0ABS4ZYN1</accession>
<organism evidence="2 3">
    <name type="scientific">Mycolicibacterium lutetiense</name>
    <dbReference type="NCBI Taxonomy" id="1641992"/>
    <lineage>
        <taxon>Bacteria</taxon>
        <taxon>Bacillati</taxon>
        <taxon>Actinomycetota</taxon>
        <taxon>Actinomycetes</taxon>
        <taxon>Mycobacteriales</taxon>
        <taxon>Mycobacteriaceae</taxon>
        <taxon>Mycolicibacterium</taxon>
    </lineage>
</organism>
<name>A0ABS4ZYN1_9MYCO</name>
<dbReference type="EMBL" id="JAGIOP010000002">
    <property type="protein sequence ID" value="MBP2454620.1"/>
    <property type="molecule type" value="Genomic_DNA"/>
</dbReference>